<evidence type="ECO:0000256" key="3">
    <source>
        <dbReference type="ARBA" id="ARBA00022692"/>
    </source>
</evidence>
<evidence type="ECO:0000256" key="1">
    <source>
        <dbReference type="ARBA" id="ARBA00004141"/>
    </source>
</evidence>
<dbReference type="AlphaFoldDB" id="A0A7Z0E7L6"/>
<keyword evidence="4 6" id="KW-1133">Transmembrane helix</keyword>
<dbReference type="Pfam" id="PF01384">
    <property type="entry name" value="PHO4"/>
    <property type="match status" value="1"/>
</dbReference>
<dbReference type="GO" id="GO:0035435">
    <property type="term" value="P:phosphate ion transmembrane transport"/>
    <property type="evidence" value="ECO:0007669"/>
    <property type="project" value="TreeGrafter"/>
</dbReference>
<evidence type="ECO:0000256" key="4">
    <source>
        <dbReference type="ARBA" id="ARBA00022989"/>
    </source>
</evidence>
<keyword evidence="2" id="KW-0813">Transport</keyword>
<feature type="transmembrane region" description="Helical" evidence="6">
    <location>
        <begin position="108"/>
        <end position="127"/>
    </location>
</feature>
<feature type="transmembrane region" description="Helical" evidence="6">
    <location>
        <begin position="313"/>
        <end position="337"/>
    </location>
</feature>
<evidence type="ECO:0000256" key="2">
    <source>
        <dbReference type="ARBA" id="ARBA00022448"/>
    </source>
</evidence>
<keyword evidence="8" id="KW-1185">Reference proteome</keyword>
<sequence>MELILLGLICLTLLPNAYVAGLHDVPNAIAIPVRTRALTPQAATRMAAGFNALGVLLALPLGIYLYTWFDFPQMQPRMLLAVVLAAALTLLGWNLFTYLRGMPTSTTHALLAGFLGGTLAAAVVADLDFAEVLAMPWTGAVLTLLLSPLVAFGLAYLLVFAAVRFARGEDPDAVNTTSRMAQSVSVGVTSLGTGLQQGQRFSFVLLTALIAAGVQDAQAWLPYAYIGFAALIGAGCLTGGWRIGHTLGHRLVEIDPLRGMVATTTTSALLFIGSLGFALPLSTSLTAASTVIGAGSNQRFATVHWRAFRRICLFWVLTPMVAGTATAIFTLALSPLLL</sequence>
<dbReference type="PANTHER" id="PTHR11101:SF80">
    <property type="entry name" value="PHOSPHATE TRANSPORTER"/>
    <property type="match status" value="1"/>
</dbReference>
<feature type="transmembrane region" description="Helical" evidence="6">
    <location>
        <begin position="221"/>
        <end position="241"/>
    </location>
</feature>
<gene>
    <name evidence="7" type="ORF">HNR11_001094</name>
</gene>
<dbReference type="RefSeq" id="WP_179441466.1">
    <property type="nucleotide sequence ID" value="NZ_BAAALK010000006.1"/>
</dbReference>
<evidence type="ECO:0000313" key="7">
    <source>
        <dbReference type="EMBL" id="NYJ16560.1"/>
    </source>
</evidence>
<evidence type="ECO:0000313" key="8">
    <source>
        <dbReference type="Proteomes" id="UP000560069"/>
    </source>
</evidence>
<proteinExistence type="predicted"/>
<dbReference type="GO" id="GO:0016020">
    <property type="term" value="C:membrane"/>
    <property type="evidence" value="ECO:0007669"/>
    <property type="project" value="UniProtKB-SubCell"/>
</dbReference>
<protein>
    <submittedName>
        <fullName evidence="7">PiT family inorganic phosphate transporter</fullName>
    </submittedName>
</protein>
<dbReference type="Proteomes" id="UP000560069">
    <property type="component" value="Unassembled WGS sequence"/>
</dbReference>
<keyword evidence="5 6" id="KW-0472">Membrane</keyword>
<comment type="caution">
    <text evidence="7">The sequence shown here is derived from an EMBL/GenBank/DDBJ whole genome shotgun (WGS) entry which is preliminary data.</text>
</comment>
<feature type="transmembrane region" description="Helical" evidence="6">
    <location>
        <begin position="78"/>
        <end position="96"/>
    </location>
</feature>
<dbReference type="PANTHER" id="PTHR11101">
    <property type="entry name" value="PHOSPHATE TRANSPORTER"/>
    <property type="match status" value="1"/>
</dbReference>
<feature type="transmembrane region" description="Helical" evidence="6">
    <location>
        <begin position="268"/>
        <end position="292"/>
    </location>
</feature>
<organism evidence="7 8">
    <name type="scientific">Nesterenkonia sandarakina</name>
    <dbReference type="NCBI Taxonomy" id="272918"/>
    <lineage>
        <taxon>Bacteria</taxon>
        <taxon>Bacillati</taxon>
        <taxon>Actinomycetota</taxon>
        <taxon>Actinomycetes</taxon>
        <taxon>Micrococcales</taxon>
        <taxon>Micrococcaceae</taxon>
        <taxon>Nesterenkonia</taxon>
    </lineage>
</organism>
<keyword evidence="3 6" id="KW-0812">Transmembrane</keyword>
<dbReference type="GO" id="GO:0005315">
    <property type="term" value="F:phosphate transmembrane transporter activity"/>
    <property type="evidence" value="ECO:0007669"/>
    <property type="project" value="InterPro"/>
</dbReference>
<dbReference type="EMBL" id="JACCFQ010000001">
    <property type="protein sequence ID" value="NYJ16560.1"/>
    <property type="molecule type" value="Genomic_DNA"/>
</dbReference>
<evidence type="ECO:0000256" key="6">
    <source>
        <dbReference type="SAM" id="Phobius"/>
    </source>
</evidence>
<evidence type="ECO:0000256" key="5">
    <source>
        <dbReference type="ARBA" id="ARBA00023136"/>
    </source>
</evidence>
<reference evidence="7 8" key="1">
    <citation type="submission" date="2020-07" db="EMBL/GenBank/DDBJ databases">
        <title>Sequencing the genomes of 1000 actinobacteria strains.</title>
        <authorList>
            <person name="Klenk H.-P."/>
        </authorList>
    </citation>
    <scope>NUCLEOTIDE SEQUENCE [LARGE SCALE GENOMIC DNA]</scope>
    <source>
        <strain evidence="7 8">DSM 15664</strain>
    </source>
</reference>
<feature type="transmembrane region" description="Helical" evidence="6">
    <location>
        <begin position="46"/>
        <end position="66"/>
    </location>
</feature>
<dbReference type="InterPro" id="IPR001204">
    <property type="entry name" value="Phos_transporter"/>
</dbReference>
<accession>A0A7Z0E7L6</accession>
<comment type="subcellular location">
    <subcellularLocation>
        <location evidence="1">Membrane</location>
        <topology evidence="1">Multi-pass membrane protein</topology>
    </subcellularLocation>
</comment>
<name>A0A7Z0E7L6_9MICC</name>
<feature type="transmembrane region" description="Helical" evidence="6">
    <location>
        <begin position="139"/>
        <end position="163"/>
    </location>
</feature>